<gene>
    <name evidence="1" type="ORF">GPUH_LOCUS21267</name>
</gene>
<dbReference type="EMBL" id="UYRT01092184">
    <property type="protein sequence ID" value="VDN37883.1"/>
    <property type="molecule type" value="Genomic_DNA"/>
</dbReference>
<evidence type="ECO:0000313" key="3">
    <source>
        <dbReference type="WBParaSite" id="GPUH_0002129101-mRNA-1"/>
    </source>
</evidence>
<reference evidence="1 2" key="2">
    <citation type="submission" date="2018-11" db="EMBL/GenBank/DDBJ databases">
        <authorList>
            <consortium name="Pathogen Informatics"/>
        </authorList>
    </citation>
    <scope>NUCLEOTIDE SEQUENCE [LARGE SCALE GENOMIC DNA]</scope>
</reference>
<dbReference type="AlphaFoldDB" id="A0A183EJX5"/>
<dbReference type="Proteomes" id="UP000271098">
    <property type="component" value="Unassembled WGS sequence"/>
</dbReference>
<reference evidence="3" key="1">
    <citation type="submission" date="2016-06" db="UniProtKB">
        <authorList>
            <consortium name="WormBaseParasite"/>
        </authorList>
    </citation>
    <scope>IDENTIFICATION</scope>
</reference>
<organism evidence="3">
    <name type="scientific">Gongylonema pulchrum</name>
    <dbReference type="NCBI Taxonomy" id="637853"/>
    <lineage>
        <taxon>Eukaryota</taxon>
        <taxon>Metazoa</taxon>
        <taxon>Ecdysozoa</taxon>
        <taxon>Nematoda</taxon>
        <taxon>Chromadorea</taxon>
        <taxon>Rhabditida</taxon>
        <taxon>Spirurina</taxon>
        <taxon>Spiruromorpha</taxon>
        <taxon>Spiruroidea</taxon>
        <taxon>Gongylonematidae</taxon>
        <taxon>Gongylonema</taxon>
    </lineage>
</organism>
<evidence type="ECO:0000313" key="2">
    <source>
        <dbReference type="Proteomes" id="UP000271098"/>
    </source>
</evidence>
<protein>
    <submittedName>
        <fullName evidence="3">Transcriptional regulator</fullName>
    </submittedName>
</protein>
<accession>A0A183EJX5</accession>
<proteinExistence type="predicted"/>
<dbReference type="WBParaSite" id="GPUH_0002129101-mRNA-1">
    <property type="protein sequence ID" value="GPUH_0002129101-mRNA-1"/>
    <property type="gene ID" value="GPUH_0002129101"/>
</dbReference>
<name>A0A183EJX5_9BILA</name>
<evidence type="ECO:0000313" key="1">
    <source>
        <dbReference type="EMBL" id="VDN37883.1"/>
    </source>
</evidence>
<keyword evidence="2" id="KW-1185">Reference proteome</keyword>
<sequence length="39" mass="4497">MKKKAGEQQRMLSFYRAQTKMAEGFFTVSSSAWFYNAVA</sequence>